<feature type="region of interest" description="Disordered" evidence="4">
    <location>
        <begin position="139"/>
        <end position="161"/>
    </location>
</feature>
<name>A0A0T6LRQ7_WENVI</name>
<feature type="region of interest" description="Disordered" evidence="4">
    <location>
        <begin position="22"/>
        <end position="45"/>
    </location>
</feature>
<evidence type="ECO:0000256" key="5">
    <source>
        <dbReference type="SAM" id="SignalP"/>
    </source>
</evidence>
<feature type="compositionally biased region" description="Polar residues" evidence="4">
    <location>
        <begin position="144"/>
        <end position="158"/>
    </location>
</feature>
<protein>
    <recommendedName>
        <fullName evidence="8">Integrin-like protein</fullName>
    </recommendedName>
</protein>
<dbReference type="InterPro" id="IPR000413">
    <property type="entry name" value="Integrin_alpha"/>
</dbReference>
<dbReference type="GO" id="GO:0007229">
    <property type="term" value="P:integrin-mediated signaling pathway"/>
    <property type="evidence" value="ECO:0007669"/>
    <property type="project" value="TreeGrafter"/>
</dbReference>
<evidence type="ECO:0000256" key="2">
    <source>
        <dbReference type="ARBA" id="ARBA00022737"/>
    </source>
</evidence>
<dbReference type="PRINTS" id="PR01185">
    <property type="entry name" value="INTEGRINA"/>
</dbReference>
<keyword evidence="1 5" id="KW-0732">Signal</keyword>
<keyword evidence="3" id="KW-0325">Glycoprotein</keyword>
<evidence type="ECO:0000256" key="3">
    <source>
        <dbReference type="ARBA" id="ARBA00023180"/>
    </source>
</evidence>
<keyword evidence="7" id="KW-1185">Reference proteome</keyword>
<evidence type="ECO:0008006" key="8">
    <source>
        <dbReference type="Google" id="ProtNLM"/>
    </source>
</evidence>
<dbReference type="GO" id="GO:0009897">
    <property type="term" value="C:external side of plasma membrane"/>
    <property type="evidence" value="ECO:0007669"/>
    <property type="project" value="TreeGrafter"/>
</dbReference>
<dbReference type="GO" id="GO:0007160">
    <property type="term" value="P:cell-matrix adhesion"/>
    <property type="evidence" value="ECO:0007669"/>
    <property type="project" value="TreeGrafter"/>
</dbReference>
<dbReference type="Gene3D" id="2.130.10.130">
    <property type="entry name" value="Integrin alpha, N-terminal"/>
    <property type="match status" value="2"/>
</dbReference>
<dbReference type="GO" id="GO:0098609">
    <property type="term" value="P:cell-cell adhesion"/>
    <property type="evidence" value="ECO:0007669"/>
    <property type="project" value="TreeGrafter"/>
</dbReference>
<dbReference type="InterPro" id="IPR013519">
    <property type="entry name" value="Int_alpha_beta-p"/>
</dbReference>
<evidence type="ECO:0000256" key="1">
    <source>
        <dbReference type="ARBA" id="ARBA00022729"/>
    </source>
</evidence>
<dbReference type="GO" id="GO:0033627">
    <property type="term" value="P:cell adhesion mediated by integrin"/>
    <property type="evidence" value="ECO:0007669"/>
    <property type="project" value="TreeGrafter"/>
</dbReference>
<evidence type="ECO:0000256" key="4">
    <source>
        <dbReference type="SAM" id="MobiDB-lite"/>
    </source>
</evidence>
<proteinExistence type="predicted"/>
<dbReference type="AlphaFoldDB" id="A0A0T6LRQ7"/>
<feature type="signal peptide" evidence="5">
    <location>
        <begin position="1"/>
        <end position="21"/>
    </location>
</feature>
<dbReference type="GO" id="GO:0008305">
    <property type="term" value="C:integrin complex"/>
    <property type="evidence" value="ECO:0007669"/>
    <property type="project" value="InterPro"/>
</dbReference>
<accession>A0A0T6LRQ7</accession>
<dbReference type="InterPro" id="IPR028994">
    <property type="entry name" value="Integrin_alpha_N"/>
</dbReference>
<keyword evidence="2" id="KW-0677">Repeat</keyword>
<dbReference type="PROSITE" id="PS51470">
    <property type="entry name" value="FG_GAP"/>
    <property type="match status" value="2"/>
</dbReference>
<dbReference type="PANTHER" id="PTHR23220:SF122">
    <property type="entry name" value="INTEGRIN ALPHA-PS1"/>
    <property type="match status" value="1"/>
</dbReference>
<reference evidence="6 7" key="1">
    <citation type="submission" date="2015-10" db="EMBL/GenBank/DDBJ databases">
        <title>Draft genome sequence of pyrrolomycin-producing Streptomyces vitaminophilus.</title>
        <authorList>
            <person name="Graham D.E."/>
            <person name="Mahan K.M."/>
            <person name="Klingeman D.M."/>
            <person name="Hettich R.L."/>
            <person name="Parry R.J."/>
        </authorList>
    </citation>
    <scope>NUCLEOTIDE SEQUENCE [LARGE SCALE GENOMIC DNA]</scope>
    <source>
        <strain evidence="6 7">ATCC 31673</strain>
    </source>
</reference>
<dbReference type="GO" id="GO:0005178">
    <property type="term" value="F:integrin binding"/>
    <property type="evidence" value="ECO:0007669"/>
    <property type="project" value="TreeGrafter"/>
</dbReference>
<dbReference type="Pfam" id="PF01839">
    <property type="entry name" value="FG-GAP"/>
    <property type="match status" value="3"/>
</dbReference>
<sequence>MAATAAACLLSVLAVQVPAHADQATRQSGSEARAGDDFNGDGYRDLAIGTPDATVNGRAAAGSVVISYGTPQGIDPARRTVITQDSSFIPGAAETSDKFGTSISSGDLDGDGYADLVVGSPGEDISEGPDQGSVSVIWGGANGPTGSRTLTGRSSDSSPGEFGRTVVVGRFTGDGKPDVAVAGYTDVWLASDITKAGDAKIDHIYAYDLGPFHHKTIMSGTSGDANGDGRDELVVFGQTAYTALFTQVNDEFQVVWWEFGLGSAGDFGDINHDGYEDLVLGMPYMDDETGRAQIWWGDSDGFGGPDGPDPGQVTTLSQYACGLGDSELGDQFGHTVRLYDANRDGFGDLAVTAPYENAKDGAVWRLPGTANGLTAVGSQSFDPPRLGVNSPGARFGLVLNR</sequence>
<dbReference type="eggNOG" id="COG5555">
    <property type="taxonomic scope" value="Bacteria"/>
</dbReference>
<dbReference type="RefSeq" id="WP_018383739.1">
    <property type="nucleotide sequence ID" value="NZ_LLZU01000021.1"/>
</dbReference>
<dbReference type="SMART" id="SM00191">
    <property type="entry name" value="Int_alpha"/>
    <property type="match status" value="3"/>
</dbReference>
<feature type="chain" id="PRO_5006670630" description="Integrin-like protein" evidence="5">
    <location>
        <begin position="22"/>
        <end position="401"/>
    </location>
</feature>
<comment type="caution">
    <text evidence="6">The sequence shown here is derived from an EMBL/GenBank/DDBJ whole genome shotgun (WGS) entry which is preliminary data.</text>
</comment>
<dbReference type="InterPro" id="IPR013517">
    <property type="entry name" value="FG-GAP"/>
</dbReference>
<dbReference type="PANTHER" id="PTHR23220">
    <property type="entry name" value="INTEGRIN ALPHA"/>
    <property type="match status" value="1"/>
</dbReference>
<evidence type="ECO:0000313" key="6">
    <source>
        <dbReference type="EMBL" id="KRV48577.1"/>
    </source>
</evidence>
<gene>
    <name evidence="6" type="ORF">AQ490_24555</name>
</gene>
<organism evidence="6 7">
    <name type="scientific">Wenjunlia vitaminophila</name>
    <name type="common">Streptomyces vitaminophilus</name>
    <dbReference type="NCBI Taxonomy" id="76728"/>
    <lineage>
        <taxon>Bacteria</taxon>
        <taxon>Bacillati</taxon>
        <taxon>Actinomycetota</taxon>
        <taxon>Actinomycetes</taxon>
        <taxon>Kitasatosporales</taxon>
        <taxon>Streptomycetaceae</taxon>
        <taxon>Wenjunlia</taxon>
    </lineage>
</organism>
<dbReference type="STRING" id="76728.AQ490_24555"/>
<evidence type="ECO:0000313" key="7">
    <source>
        <dbReference type="Proteomes" id="UP000050867"/>
    </source>
</evidence>
<dbReference type="SUPFAM" id="SSF69318">
    <property type="entry name" value="Integrin alpha N-terminal domain"/>
    <property type="match status" value="1"/>
</dbReference>
<dbReference type="EMBL" id="LLZU01000021">
    <property type="protein sequence ID" value="KRV48577.1"/>
    <property type="molecule type" value="Genomic_DNA"/>
</dbReference>
<dbReference type="Proteomes" id="UP000050867">
    <property type="component" value="Unassembled WGS sequence"/>
</dbReference>